<dbReference type="Gene3D" id="3.40.30.10">
    <property type="entry name" value="Glutaredoxin"/>
    <property type="match status" value="1"/>
</dbReference>
<evidence type="ECO:0000313" key="4">
    <source>
        <dbReference type="Proteomes" id="UP000030832"/>
    </source>
</evidence>
<dbReference type="eggNOG" id="ENOG50347PM">
    <property type="taxonomic scope" value="Bacteria"/>
</dbReference>
<dbReference type="EMBL" id="JRJU01000040">
    <property type="protein sequence ID" value="KHF38422.1"/>
    <property type="molecule type" value="Genomic_DNA"/>
</dbReference>
<dbReference type="STRING" id="333138.LQ50_21375"/>
<sequence>MQENLHLFEDLDAEIYAISTDSPENSKRLKEAGAFTFTFLSDSTFEVLEHVKMKNDQMSYRGISILDKNGNYVYHQVNDLWGDQIEATSNIIYDEFEGINE</sequence>
<dbReference type="GO" id="GO:0016209">
    <property type="term" value="F:antioxidant activity"/>
    <property type="evidence" value="ECO:0007669"/>
    <property type="project" value="InterPro"/>
</dbReference>
<dbReference type="Proteomes" id="UP000030832">
    <property type="component" value="Unassembled WGS sequence"/>
</dbReference>
<evidence type="ECO:0000259" key="2">
    <source>
        <dbReference type="Pfam" id="PF00578"/>
    </source>
</evidence>
<dbReference type="Pfam" id="PF00578">
    <property type="entry name" value="AhpC-TSA"/>
    <property type="match status" value="1"/>
</dbReference>
<gene>
    <name evidence="3" type="ORF">LQ50_21375</name>
</gene>
<reference evidence="3 4" key="1">
    <citation type="submission" date="2014-09" db="EMBL/GenBank/DDBJ databases">
        <title>Genome sequencing and annotation of Bacillus Okhensis strain Kh10-101T.</title>
        <authorList>
            <person name="Prakash J.S."/>
        </authorList>
    </citation>
    <scope>NUCLEOTIDE SEQUENCE [LARGE SCALE GENOMIC DNA]</scope>
    <source>
        <strain evidence="4">Kh10-101T</strain>
    </source>
</reference>
<feature type="domain" description="Alkyl hydroperoxide reductase subunit C/ Thiol specific antioxidant" evidence="2">
    <location>
        <begin position="1"/>
        <end position="71"/>
    </location>
</feature>
<accession>A0A0B0IC48</accession>
<evidence type="ECO:0000313" key="3">
    <source>
        <dbReference type="EMBL" id="KHF38422.1"/>
    </source>
</evidence>
<dbReference type="AlphaFoldDB" id="A0A0B0IC48"/>
<proteinExistence type="predicted"/>
<evidence type="ECO:0000256" key="1">
    <source>
        <dbReference type="ARBA" id="ARBA00023157"/>
    </source>
</evidence>
<keyword evidence="1" id="KW-1015">Disulfide bond</keyword>
<name>A0A0B0IC48_9BACI</name>
<organism evidence="3 4">
    <name type="scientific">Halalkalibacter okhensis</name>
    <dbReference type="NCBI Taxonomy" id="333138"/>
    <lineage>
        <taxon>Bacteria</taxon>
        <taxon>Bacillati</taxon>
        <taxon>Bacillota</taxon>
        <taxon>Bacilli</taxon>
        <taxon>Bacillales</taxon>
        <taxon>Bacillaceae</taxon>
        <taxon>Halalkalibacter</taxon>
    </lineage>
</organism>
<protein>
    <recommendedName>
        <fullName evidence="2">Alkyl hydroperoxide reductase subunit C/ Thiol specific antioxidant domain-containing protein</fullName>
    </recommendedName>
</protein>
<dbReference type="InterPro" id="IPR000866">
    <property type="entry name" value="AhpC/TSA"/>
</dbReference>
<dbReference type="SUPFAM" id="SSF52833">
    <property type="entry name" value="Thioredoxin-like"/>
    <property type="match status" value="1"/>
</dbReference>
<dbReference type="InterPro" id="IPR036249">
    <property type="entry name" value="Thioredoxin-like_sf"/>
</dbReference>
<dbReference type="GO" id="GO:0016491">
    <property type="term" value="F:oxidoreductase activity"/>
    <property type="evidence" value="ECO:0007669"/>
    <property type="project" value="InterPro"/>
</dbReference>
<keyword evidence="4" id="KW-1185">Reference proteome</keyword>
<comment type="caution">
    <text evidence="3">The sequence shown here is derived from an EMBL/GenBank/DDBJ whole genome shotgun (WGS) entry which is preliminary data.</text>
</comment>